<dbReference type="Gene3D" id="1.20.1070.10">
    <property type="entry name" value="Rhodopsin 7-helix transmembrane proteins"/>
    <property type="match status" value="1"/>
</dbReference>
<evidence type="ECO:0000256" key="2">
    <source>
        <dbReference type="ARBA" id="ARBA00022692"/>
    </source>
</evidence>
<dbReference type="PANTHER" id="PTHR23017:SF3">
    <property type="entry name" value="G-PROTEIN COUPLED RECEPTORS FAMILY 1 PROFILE DOMAIN-CONTAINING PROTEIN"/>
    <property type="match status" value="1"/>
</dbReference>
<dbReference type="Proteomes" id="UP001328107">
    <property type="component" value="Unassembled WGS sequence"/>
</dbReference>
<comment type="caution">
    <text evidence="7">The sequence shown here is derived from an EMBL/GenBank/DDBJ whole genome shotgun (WGS) entry which is preliminary data.</text>
</comment>
<sequence>TSKNELYKQYKWILSLVTTIMFYLPGIQDVINLLIAFNRFFALCYPFMYRKIFTPANTYFMIVVALIYSIIFVIPIIGGEG</sequence>
<evidence type="ECO:0000256" key="1">
    <source>
        <dbReference type="ARBA" id="ARBA00004370"/>
    </source>
</evidence>
<feature type="non-terminal residue" evidence="7">
    <location>
        <position position="1"/>
    </location>
</feature>
<dbReference type="EMBL" id="BTRK01000005">
    <property type="protein sequence ID" value="GMR56343.1"/>
    <property type="molecule type" value="Genomic_DNA"/>
</dbReference>
<evidence type="ECO:0000313" key="8">
    <source>
        <dbReference type="Proteomes" id="UP001328107"/>
    </source>
</evidence>
<protein>
    <recommendedName>
        <fullName evidence="6">G-protein coupled receptors family 1 profile domain-containing protein</fullName>
    </recommendedName>
</protein>
<comment type="subcellular location">
    <subcellularLocation>
        <location evidence="1">Membrane</location>
    </subcellularLocation>
</comment>
<dbReference type="GO" id="GO:0016020">
    <property type="term" value="C:membrane"/>
    <property type="evidence" value="ECO:0007669"/>
    <property type="project" value="UniProtKB-SubCell"/>
</dbReference>
<feature type="transmembrane region" description="Helical" evidence="5">
    <location>
        <begin position="58"/>
        <end position="78"/>
    </location>
</feature>
<evidence type="ECO:0000256" key="5">
    <source>
        <dbReference type="SAM" id="Phobius"/>
    </source>
</evidence>
<name>A0AAN5D497_9BILA</name>
<evidence type="ECO:0000313" key="7">
    <source>
        <dbReference type="EMBL" id="GMR56343.1"/>
    </source>
</evidence>
<evidence type="ECO:0000256" key="4">
    <source>
        <dbReference type="ARBA" id="ARBA00023136"/>
    </source>
</evidence>
<keyword evidence="2 5" id="KW-0812">Transmembrane</keyword>
<organism evidence="7 8">
    <name type="scientific">Pristionchus mayeri</name>
    <dbReference type="NCBI Taxonomy" id="1317129"/>
    <lineage>
        <taxon>Eukaryota</taxon>
        <taxon>Metazoa</taxon>
        <taxon>Ecdysozoa</taxon>
        <taxon>Nematoda</taxon>
        <taxon>Chromadorea</taxon>
        <taxon>Rhabditida</taxon>
        <taxon>Rhabditina</taxon>
        <taxon>Diplogasteromorpha</taxon>
        <taxon>Diplogasteroidea</taxon>
        <taxon>Neodiplogasteridae</taxon>
        <taxon>Pristionchus</taxon>
    </lineage>
</organism>
<dbReference type="InterPro" id="IPR017452">
    <property type="entry name" value="GPCR_Rhodpsn_7TM"/>
</dbReference>
<dbReference type="PROSITE" id="PS50262">
    <property type="entry name" value="G_PROTEIN_RECEP_F1_2"/>
    <property type="match status" value="1"/>
</dbReference>
<dbReference type="SUPFAM" id="SSF81321">
    <property type="entry name" value="Family A G protein-coupled receptor-like"/>
    <property type="match status" value="1"/>
</dbReference>
<dbReference type="Pfam" id="PF10328">
    <property type="entry name" value="7TM_GPCR_Srx"/>
    <property type="match status" value="1"/>
</dbReference>
<dbReference type="AlphaFoldDB" id="A0AAN5D497"/>
<accession>A0AAN5D497</accession>
<feature type="non-terminal residue" evidence="7">
    <location>
        <position position="81"/>
    </location>
</feature>
<keyword evidence="8" id="KW-1185">Reference proteome</keyword>
<feature type="domain" description="G-protein coupled receptors family 1 profile" evidence="6">
    <location>
        <begin position="33"/>
        <end position="81"/>
    </location>
</feature>
<feature type="transmembrane region" description="Helical" evidence="5">
    <location>
        <begin position="12"/>
        <end position="37"/>
    </location>
</feature>
<dbReference type="CDD" id="cd00637">
    <property type="entry name" value="7tm_classA_rhodopsin-like"/>
    <property type="match status" value="1"/>
</dbReference>
<gene>
    <name evidence="7" type="ORF">PMAYCL1PPCAC_26538</name>
</gene>
<keyword evidence="4 5" id="KW-0472">Membrane</keyword>
<keyword evidence="3 5" id="KW-1133">Transmembrane helix</keyword>
<evidence type="ECO:0000256" key="3">
    <source>
        <dbReference type="ARBA" id="ARBA00022989"/>
    </source>
</evidence>
<reference evidence="8" key="1">
    <citation type="submission" date="2022-10" db="EMBL/GenBank/DDBJ databases">
        <title>Genome assembly of Pristionchus species.</title>
        <authorList>
            <person name="Yoshida K."/>
            <person name="Sommer R.J."/>
        </authorList>
    </citation>
    <scope>NUCLEOTIDE SEQUENCE [LARGE SCALE GENOMIC DNA]</scope>
    <source>
        <strain evidence="8">RS5460</strain>
    </source>
</reference>
<dbReference type="InterPro" id="IPR019430">
    <property type="entry name" value="7TM_GPCR_serpentine_rcpt_Srx"/>
</dbReference>
<evidence type="ECO:0000259" key="6">
    <source>
        <dbReference type="PROSITE" id="PS50262"/>
    </source>
</evidence>
<dbReference type="PANTHER" id="PTHR23017">
    <property type="entry name" value="SERPENTINE RECEPTOR, CLASS X"/>
    <property type="match status" value="1"/>
</dbReference>
<proteinExistence type="predicted"/>